<dbReference type="Pfam" id="PF00144">
    <property type="entry name" value="Beta-lactamase"/>
    <property type="match status" value="1"/>
</dbReference>
<dbReference type="Proteomes" id="UP000637643">
    <property type="component" value="Unassembled WGS sequence"/>
</dbReference>
<protein>
    <recommendedName>
        <fullName evidence="2">Beta-lactamase-related domain-containing protein</fullName>
    </recommendedName>
</protein>
<organism evidence="3 4">
    <name type="scientific">Paenibacillus albidus</name>
    <dbReference type="NCBI Taxonomy" id="2041023"/>
    <lineage>
        <taxon>Bacteria</taxon>
        <taxon>Bacillati</taxon>
        <taxon>Bacillota</taxon>
        <taxon>Bacilli</taxon>
        <taxon>Bacillales</taxon>
        <taxon>Paenibacillaceae</taxon>
        <taxon>Paenibacillus</taxon>
    </lineage>
</organism>
<reference evidence="3" key="2">
    <citation type="submission" date="2020-09" db="EMBL/GenBank/DDBJ databases">
        <authorList>
            <person name="Sun Q."/>
            <person name="Zhou Y."/>
        </authorList>
    </citation>
    <scope>NUCLEOTIDE SEQUENCE</scope>
    <source>
        <strain evidence="3">CGMCC 1.16134</strain>
    </source>
</reference>
<dbReference type="AlphaFoldDB" id="A0A917FYB7"/>
<comment type="caution">
    <text evidence="3">The sequence shown here is derived from an EMBL/GenBank/DDBJ whole genome shotgun (WGS) entry which is preliminary data.</text>
</comment>
<dbReference type="SUPFAM" id="SSF56601">
    <property type="entry name" value="beta-lactamase/transpeptidase-like"/>
    <property type="match status" value="1"/>
</dbReference>
<feature type="domain" description="Beta-lactamase-related" evidence="2">
    <location>
        <begin position="1"/>
        <end position="160"/>
    </location>
</feature>
<dbReference type="InterPro" id="IPR001466">
    <property type="entry name" value="Beta-lactam-related"/>
</dbReference>
<accession>A0A917FYB7</accession>
<evidence type="ECO:0000256" key="1">
    <source>
        <dbReference type="ARBA" id="ARBA00038473"/>
    </source>
</evidence>
<gene>
    <name evidence="3" type="ORF">GCM10010912_68040</name>
</gene>
<dbReference type="InterPro" id="IPR051478">
    <property type="entry name" value="Beta-lactamase-like_AB/R"/>
</dbReference>
<dbReference type="Gene3D" id="3.40.710.10">
    <property type="entry name" value="DD-peptidase/beta-lactamase superfamily"/>
    <property type="match status" value="1"/>
</dbReference>
<dbReference type="PANTHER" id="PTHR22935">
    <property type="entry name" value="PENICILLIN-BINDING PROTEIN"/>
    <property type="match status" value="1"/>
</dbReference>
<comment type="similarity">
    <text evidence="1">Belongs to the beta-lactamase family.</text>
</comment>
<proteinExistence type="inferred from homology"/>
<name>A0A917FYB7_9BACL</name>
<keyword evidence="4" id="KW-1185">Reference proteome</keyword>
<sequence>MSFEQYMKEYVLEPAGMRSSSFLKQEVEAHLAAPHVLGTSNGYGGYISDVFPYNRAHGPSSTLYTNVEDMCQYMLLHLNKGFSGADCNFLQAYSYDEMWKPYATTGYGQENAQIGLGWFLGEYKGYRIVSHSGWDTGFLSDLILLPDQKIAISVMTKCDYVRLGSVSFPILDLLLGSNARHIKQSMAHKVADLAVSDGVNKAVEEYRRIKRLEQDKHYLVEFEFMRITEALMWNGYNEDAFRVLTCAAVIFPDSGSISRMLTELQEKI</sequence>
<dbReference type="InterPro" id="IPR012338">
    <property type="entry name" value="Beta-lactam/transpept-like"/>
</dbReference>
<dbReference type="PANTHER" id="PTHR22935:SF95">
    <property type="entry name" value="BETA-LACTAMASE-LIKE 1-RELATED"/>
    <property type="match status" value="1"/>
</dbReference>
<reference evidence="3" key="1">
    <citation type="journal article" date="2014" name="Int. J. Syst. Evol. Microbiol.">
        <title>Complete genome sequence of Corynebacterium casei LMG S-19264T (=DSM 44701T), isolated from a smear-ripened cheese.</title>
        <authorList>
            <consortium name="US DOE Joint Genome Institute (JGI-PGF)"/>
            <person name="Walter F."/>
            <person name="Albersmeier A."/>
            <person name="Kalinowski J."/>
            <person name="Ruckert C."/>
        </authorList>
    </citation>
    <scope>NUCLEOTIDE SEQUENCE</scope>
    <source>
        <strain evidence="3">CGMCC 1.16134</strain>
    </source>
</reference>
<evidence type="ECO:0000259" key="2">
    <source>
        <dbReference type="Pfam" id="PF00144"/>
    </source>
</evidence>
<dbReference type="EMBL" id="BMKR01000067">
    <property type="protein sequence ID" value="GGG14016.1"/>
    <property type="molecule type" value="Genomic_DNA"/>
</dbReference>
<evidence type="ECO:0000313" key="3">
    <source>
        <dbReference type="EMBL" id="GGG14016.1"/>
    </source>
</evidence>
<evidence type="ECO:0000313" key="4">
    <source>
        <dbReference type="Proteomes" id="UP000637643"/>
    </source>
</evidence>